<protein>
    <submittedName>
        <fullName evidence="1">Ribosomal protein S10</fullName>
    </submittedName>
</protein>
<evidence type="ECO:0000313" key="2">
    <source>
        <dbReference type="Proteomes" id="UP000245626"/>
    </source>
</evidence>
<keyword evidence="1" id="KW-0689">Ribosomal protein</keyword>
<reference evidence="1 2" key="1">
    <citation type="journal article" date="2018" name="Mol. Biol. Evol.">
        <title>Broad Genomic Sampling Reveals a Smut Pathogenic Ancestry of the Fungal Clade Ustilaginomycotina.</title>
        <authorList>
            <person name="Kijpornyongpan T."/>
            <person name="Mondo S.J."/>
            <person name="Barry K."/>
            <person name="Sandor L."/>
            <person name="Lee J."/>
            <person name="Lipzen A."/>
            <person name="Pangilinan J."/>
            <person name="LaButti K."/>
            <person name="Hainaut M."/>
            <person name="Henrissat B."/>
            <person name="Grigoriev I.V."/>
            <person name="Spatafora J.W."/>
            <person name="Aime M.C."/>
        </authorList>
    </citation>
    <scope>NUCLEOTIDE SEQUENCE [LARGE SCALE GENOMIC DNA]</scope>
    <source>
        <strain evidence="1 2">SA 807</strain>
    </source>
</reference>
<keyword evidence="2" id="KW-1185">Reference proteome</keyword>
<dbReference type="Proteomes" id="UP000245626">
    <property type="component" value="Unassembled WGS sequence"/>
</dbReference>
<keyword evidence="1" id="KW-0687">Ribonucleoprotein</keyword>
<proteinExistence type="predicted"/>
<evidence type="ECO:0000313" key="1">
    <source>
        <dbReference type="EMBL" id="PWN51057.1"/>
    </source>
</evidence>
<organism evidence="1 2">
    <name type="scientific">Violaceomyces palustris</name>
    <dbReference type="NCBI Taxonomy" id="1673888"/>
    <lineage>
        <taxon>Eukaryota</taxon>
        <taxon>Fungi</taxon>
        <taxon>Dikarya</taxon>
        <taxon>Basidiomycota</taxon>
        <taxon>Ustilaginomycotina</taxon>
        <taxon>Ustilaginomycetes</taxon>
        <taxon>Violaceomycetales</taxon>
        <taxon>Violaceomycetaceae</taxon>
        <taxon>Violaceomyces</taxon>
    </lineage>
</organism>
<name>A0ACD0NZ56_9BASI</name>
<sequence length="305" mass="33156">MALRSSTTRIVHGLVRLSAPEANLVNRMTGVQTRSVASSSTSQQVQVSPSQTSSSSASTSQLSSPLVQKKEDASDEFVVPSCLLPAQSLPQTHGVHVATLHLRSYNDSLQNLDLFADFARRAAFSIGIPASGVAMLPTRTSLWTVPKGPFVHKKSQENFWRKTHSRAIKLWDANDQVVDRLMHFLRIHAMPGVGMKAELYRHHSLGIGSRMLEESRSSRRNTSTSSSSKETSTTVTLEAVDGLDGIPNTTEGSGIEASTTQTAEGSAETIKGMADKLLQKELETERKELAEQQQQQQDVSGAKSD</sequence>
<gene>
    <name evidence="1" type="ORF">IE53DRAFT_66010</name>
</gene>
<dbReference type="EMBL" id="KZ819874">
    <property type="protein sequence ID" value="PWN51057.1"/>
    <property type="molecule type" value="Genomic_DNA"/>
</dbReference>
<accession>A0ACD0NZ56</accession>